<feature type="compositionally biased region" description="Pro residues" evidence="1">
    <location>
        <begin position="137"/>
        <end position="146"/>
    </location>
</feature>
<dbReference type="EMBL" id="JANPWB010000010">
    <property type="protein sequence ID" value="KAJ1137783.1"/>
    <property type="molecule type" value="Genomic_DNA"/>
</dbReference>
<feature type="region of interest" description="Disordered" evidence="1">
    <location>
        <begin position="30"/>
        <end position="146"/>
    </location>
</feature>
<feature type="compositionally biased region" description="Basic and acidic residues" evidence="1">
    <location>
        <begin position="30"/>
        <end position="39"/>
    </location>
</feature>
<dbReference type="AlphaFoldDB" id="A0AAV7QBU6"/>
<organism evidence="2 3">
    <name type="scientific">Pleurodeles waltl</name>
    <name type="common">Iberian ribbed newt</name>
    <dbReference type="NCBI Taxonomy" id="8319"/>
    <lineage>
        <taxon>Eukaryota</taxon>
        <taxon>Metazoa</taxon>
        <taxon>Chordata</taxon>
        <taxon>Craniata</taxon>
        <taxon>Vertebrata</taxon>
        <taxon>Euteleostomi</taxon>
        <taxon>Amphibia</taxon>
        <taxon>Batrachia</taxon>
        <taxon>Caudata</taxon>
        <taxon>Salamandroidea</taxon>
        <taxon>Salamandridae</taxon>
        <taxon>Pleurodelinae</taxon>
        <taxon>Pleurodeles</taxon>
    </lineage>
</organism>
<sequence>DEKGGARGRGAGCSPFLGKHMLRLRVYKAERGAQCEHCSRIPRTYRSPSKETRTPEHITPRPLRNCPTSRALTDPPAHTVKPSALQNPQERPKPGKPHKRTLSHPPQPGATSKPSTRNPRNQDPPEPLAHFLHGPQHPGPAEEPPK</sequence>
<gene>
    <name evidence="2" type="ORF">NDU88_004179</name>
</gene>
<evidence type="ECO:0000313" key="2">
    <source>
        <dbReference type="EMBL" id="KAJ1137783.1"/>
    </source>
</evidence>
<evidence type="ECO:0000256" key="1">
    <source>
        <dbReference type="SAM" id="MobiDB-lite"/>
    </source>
</evidence>
<feature type="compositionally biased region" description="Basic and acidic residues" evidence="1">
    <location>
        <begin position="48"/>
        <end position="59"/>
    </location>
</feature>
<feature type="compositionally biased region" description="Polar residues" evidence="1">
    <location>
        <begin position="109"/>
        <end position="121"/>
    </location>
</feature>
<accession>A0AAV7QBU6</accession>
<feature type="non-terminal residue" evidence="2">
    <location>
        <position position="1"/>
    </location>
</feature>
<keyword evidence="3" id="KW-1185">Reference proteome</keyword>
<reference evidence="2" key="1">
    <citation type="journal article" date="2022" name="bioRxiv">
        <title>Sequencing and chromosome-scale assembly of the giantPleurodeles waltlgenome.</title>
        <authorList>
            <person name="Brown T."/>
            <person name="Elewa A."/>
            <person name="Iarovenko S."/>
            <person name="Subramanian E."/>
            <person name="Araus A.J."/>
            <person name="Petzold A."/>
            <person name="Susuki M."/>
            <person name="Suzuki K.-i.T."/>
            <person name="Hayashi T."/>
            <person name="Toyoda A."/>
            <person name="Oliveira C."/>
            <person name="Osipova E."/>
            <person name="Leigh N.D."/>
            <person name="Simon A."/>
            <person name="Yun M.H."/>
        </authorList>
    </citation>
    <scope>NUCLEOTIDE SEQUENCE</scope>
    <source>
        <strain evidence="2">20211129_DDA</strain>
        <tissue evidence="2">Liver</tissue>
    </source>
</reference>
<dbReference type="Proteomes" id="UP001066276">
    <property type="component" value="Chromosome 6"/>
</dbReference>
<protein>
    <submittedName>
        <fullName evidence="2">Uncharacterized protein</fullName>
    </submittedName>
</protein>
<evidence type="ECO:0000313" key="3">
    <source>
        <dbReference type="Proteomes" id="UP001066276"/>
    </source>
</evidence>
<comment type="caution">
    <text evidence="2">The sequence shown here is derived from an EMBL/GenBank/DDBJ whole genome shotgun (WGS) entry which is preliminary data.</text>
</comment>
<feature type="non-terminal residue" evidence="2">
    <location>
        <position position="146"/>
    </location>
</feature>
<proteinExistence type="predicted"/>
<name>A0AAV7QBU6_PLEWA</name>